<organism evidence="1 2">
    <name type="scientific">Enterococcus italicus (strain DSM 15952 / CCUG 50447 / LMG 22039 / TP 1.5)</name>
    <dbReference type="NCBI Taxonomy" id="888064"/>
    <lineage>
        <taxon>Bacteria</taxon>
        <taxon>Bacillati</taxon>
        <taxon>Bacillota</taxon>
        <taxon>Bacilli</taxon>
        <taxon>Lactobacillales</taxon>
        <taxon>Enterococcaceae</taxon>
        <taxon>Enterococcus</taxon>
    </lineage>
</organism>
<reference evidence="1 2" key="1">
    <citation type="submission" date="2010-12" db="EMBL/GenBank/DDBJ databases">
        <authorList>
            <person name="Muzny D."/>
            <person name="Qin X."/>
            <person name="Deng J."/>
            <person name="Jiang H."/>
            <person name="Liu Y."/>
            <person name="Qu J."/>
            <person name="Song X.-Z."/>
            <person name="Zhang L."/>
            <person name="Thornton R."/>
            <person name="Coyle M."/>
            <person name="Francisco L."/>
            <person name="Jackson L."/>
            <person name="Javaid M."/>
            <person name="Korchina V."/>
            <person name="Kovar C."/>
            <person name="Mata R."/>
            <person name="Mathew T."/>
            <person name="Ngo R."/>
            <person name="Nguyen L."/>
            <person name="Nguyen N."/>
            <person name="Okwuonu G."/>
            <person name="Ongeri F."/>
            <person name="Pham C."/>
            <person name="Simmons D."/>
            <person name="Wilczek-Boney K."/>
            <person name="Hale W."/>
            <person name="Jakkamsetti A."/>
            <person name="Pham P."/>
            <person name="Ruth R."/>
            <person name="San Lucas F."/>
            <person name="Warren J."/>
            <person name="Zhang J."/>
            <person name="Zhao Z."/>
            <person name="Zhou C."/>
            <person name="Zhu D."/>
            <person name="Lee S."/>
            <person name="Bess C."/>
            <person name="Blankenburg K."/>
            <person name="Forbes L."/>
            <person name="Fu Q."/>
            <person name="Gubbala S."/>
            <person name="Hirani K."/>
            <person name="Jayaseelan J.C."/>
            <person name="Lara F."/>
            <person name="Munidasa M."/>
            <person name="Palculict T."/>
            <person name="Patil S."/>
            <person name="Pu L.-L."/>
            <person name="Saada N."/>
            <person name="Tang L."/>
            <person name="Weissenberger G."/>
            <person name="Zhu Y."/>
            <person name="Hemphill L."/>
            <person name="Shang Y."/>
            <person name="Youmans B."/>
            <person name="Ayvaz T."/>
            <person name="Ross M."/>
            <person name="Santibanez J."/>
            <person name="Aqrawi P."/>
            <person name="Gross S."/>
            <person name="Joshi V."/>
            <person name="Fowler G."/>
            <person name="Nazareth L."/>
            <person name="Reid J."/>
            <person name="Worley K."/>
            <person name="Petrosino J."/>
            <person name="Highlander S."/>
            <person name="Gibbs R."/>
        </authorList>
    </citation>
    <scope>NUCLEOTIDE SEQUENCE [LARGE SCALE GENOMIC DNA]</scope>
    <source>
        <strain evidence="2">DSM 15952 / CCUG 50447 / LMG 22039 / TP 1.5</strain>
    </source>
</reference>
<dbReference type="HOGENOM" id="CLU_205795_0_0_9"/>
<protein>
    <submittedName>
        <fullName evidence="1">Uncharacterized protein</fullName>
    </submittedName>
</protein>
<dbReference type="GeneID" id="302707131"/>
<dbReference type="EMBL" id="AEPV01000121">
    <property type="protein sequence ID" value="EFU72806.1"/>
    <property type="molecule type" value="Genomic_DNA"/>
</dbReference>
<dbReference type="AlphaFoldDB" id="E6LJ19"/>
<gene>
    <name evidence="1" type="ORF">HMPREF9088_2359</name>
</gene>
<evidence type="ECO:0000313" key="1">
    <source>
        <dbReference type="EMBL" id="EFU72806.1"/>
    </source>
</evidence>
<accession>E6LJ19</accession>
<dbReference type="STRING" id="888064.HMPREF9088_2359"/>
<name>E6LJ19_ENTI1</name>
<dbReference type="RefSeq" id="WP_007209356.1">
    <property type="nucleotide sequence ID" value="NZ_GL622259.1"/>
</dbReference>
<keyword evidence="2" id="KW-1185">Reference proteome</keyword>
<dbReference type="Proteomes" id="UP000010296">
    <property type="component" value="Unassembled WGS sequence"/>
</dbReference>
<sequence length="64" mass="7257">MYKLNEIVPVQLAPENSSPEKIKPLTTKLALRIKKENGSEVLIYNGINNYILQAVLKELFTDVL</sequence>
<evidence type="ECO:0000313" key="2">
    <source>
        <dbReference type="Proteomes" id="UP000010296"/>
    </source>
</evidence>
<comment type="caution">
    <text evidence="1">The sequence shown here is derived from an EMBL/GenBank/DDBJ whole genome shotgun (WGS) entry which is preliminary data.</text>
</comment>
<dbReference type="eggNOG" id="ENOG5032HYK">
    <property type="taxonomic scope" value="Bacteria"/>
</dbReference>
<dbReference type="OrthoDB" id="2304059at2"/>
<proteinExistence type="predicted"/>